<evidence type="ECO:0000256" key="1">
    <source>
        <dbReference type="SAM" id="MobiDB-lite"/>
    </source>
</evidence>
<keyword evidence="2" id="KW-1133">Transmembrane helix</keyword>
<organism evidence="3 4">
    <name type="scientific">Ditylenchus dipsaci</name>
    <dbReference type="NCBI Taxonomy" id="166011"/>
    <lineage>
        <taxon>Eukaryota</taxon>
        <taxon>Metazoa</taxon>
        <taxon>Ecdysozoa</taxon>
        <taxon>Nematoda</taxon>
        <taxon>Chromadorea</taxon>
        <taxon>Rhabditida</taxon>
        <taxon>Tylenchina</taxon>
        <taxon>Tylenchomorpha</taxon>
        <taxon>Sphaerularioidea</taxon>
        <taxon>Anguinidae</taxon>
        <taxon>Anguininae</taxon>
        <taxon>Ditylenchus</taxon>
    </lineage>
</organism>
<keyword evidence="2" id="KW-0472">Membrane</keyword>
<dbReference type="Gene3D" id="3.40.50.450">
    <property type="match status" value="1"/>
</dbReference>
<reference evidence="4" key="1">
    <citation type="submission" date="2022-11" db="UniProtKB">
        <authorList>
            <consortium name="WormBaseParasite"/>
        </authorList>
    </citation>
    <scope>IDENTIFICATION</scope>
</reference>
<sequence>MASSPTEESTSGSSAATSQQSTTTVKNAKELPAQTSDASQSSSESSDKTSEQSQPPRSPLLSSFFPSTREAARKLVEDFQDEDYSIFANHIFSAEDALSFKVFLENGWQSASRMAANLSVSSNATQPVGSPCLNIYDVFLGGSCGNTIWRSSIVIPYLKKRSITYYDPQRPSWTENLIYEEMIAKENSRLFLFVLDPGTINATSFLEIAYLAARKAPKLVVVFLGKREWSDKAHPMDLPDRIRTCNLLEAILTRHSVPMLNSIEVALDFVDEMIIGEKSWSQAMSTPLQRLPFLKVKSRRLLRSSTRSCKGFYSHIRHHMGCYSRRFGLLLFCETMIMLGLLFFVSHSFPVWMLLFPFLALDYLVIIAVIIHYRFKSRQKKKIPSRKIVMPGPPIPRVGPTALSGHGQLTFNDPIKSSAAKSMKSSASVALLLDSLDMVDTEIRRNDHNRANQHQAGYAQKEQTNSKMSLDERLKLNGCITSPVGYDVFLSCSSSSELDWITQKAVPQLHKSNLTYTSALMCDKEMKIPMLHTASHILYYIPSYKTFLSGMIEIAYFIGHSDWQVTVCVPREAECLILLDQDSKSDPETIRAVQRRNECYRMAFCYLKDMAQRRQCRVFAKVEDAIKHIADKSRQDNENKNSGLRLRQIVEKQHLVKEHTRVNLLKHMQGLEDEKKQQTAATS</sequence>
<feature type="compositionally biased region" description="Low complexity" evidence="1">
    <location>
        <begin position="51"/>
        <end position="63"/>
    </location>
</feature>
<dbReference type="PANTHER" id="PTHR36300">
    <property type="entry name" value="RAW, ISOFORM A"/>
    <property type="match status" value="1"/>
</dbReference>
<keyword evidence="2" id="KW-0812">Transmembrane</keyword>
<protein>
    <submittedName>
        <fullName evidence="4">Uncharacterized protein</fullName>
    </submittedName>
</protein>
<feature type="transmembrane region" description="Helical" evidence="2">
    <location>
        <begin position="327"/>
        <end position="345"/>
    </location>
</feature>
<feature type="compositionally biased region" description="Low complexity" evidence="1">
    <location>
        <begin position="1"/>
        <end position="24"/>
    </location>
</feature>
<dbReference type="AlphaFoldDB" id="A0A915EM57"/>
<dbReference type="Proteomes" id="UP000887574">
    <property type="component" value="Unplaced"/>
</dbReference>
<accession>A0A915EM57</accession>
<feature type="transmembrane region" description="Helical" evidence="2">
    <location>
        <begin position="351"/>
        <end position="373"/>
    </location>
</feature>
<evidence type="ECO:0000313" key="3">
    <source>
        <dbReference type="Proteomes" id="UP000887574"/>
    </source>
</evidence>
<feature type="region of interest" description="Disordered" evidence="1">
    <location>
        <begin position="1"/>
        <end position="63"/>
    </location>
</feature>
<dbReference type="InterPro" id="IPR039470">
    <property type="entry name" value="Nuc_deoxyri_tr2"/>
</dbReference>
<dbReference type="WBParaSite" id="jg7754">
    <property type="protein sequence ID" value="jg7754"/>
    <property type="gene ID" value="jg7754"/>
</dbReference>
<name>A0A915EM57_9BILA</name>
<dbReference type="Pfam" id="PF15891">
    <property type="entry name" value="Nuc_deoxyri_tr2"/>
    <property type="match status" value="1"/>
</dbReference>
<dbReference type="GO" id="GO:0005886">
    <property type="term" value="C:plasma membrane"/>
    <property type="evidence" value="ECO:0007669"/>
    <property type="project" value="TreeGrafter"/>
</dbReference>
<evidence type="ECO:0000313" key="4">
    <source>
        <dbReference type="WBParaSite" id="jg7754"/>
    </source>
</evidence>
<proteinExistence type="predicted"/>
<feature type="compositionally biased region" description="Low complexity" evidence="1">
    <location>
        <begin position="33"/>
        <end position="44"/>
    </location>
</feature>
<keyword evidence="3" id="KW-1185">Reference proteome</keyword>
<evidence type="ECO:0000256" key="2">
    <source>
        <dbReference type="SAM" id="Phobius"/>
    </source>
</evidence>
<dbReference type="PANTHER" id="PTHR36300:SF1">
    <property type="entry name" value="RAW, ISOFORM A"/>
    <property type="match status" value="1"/>
</dbReference>